<name>A0A9N9A1W1_9GLOM</name>
<dbReference type="Proteomes" id="UP000789759">
    <property type="component" value="Unassembled WGS sequence"/>
</dbReference>
<dbReference type="OrthoDB" id="2429894at2759"/>
<evidence type="ECO:0000313" key="2">
    <source>
        <dbReference type="Proteomes" id="UP000789759"/>
    </source>
</evidence>
<accession>A0A9N9A1W1</accession>
<reference evidence="1" key="1">
    <citation type="submission" date="2021-06" db="EMBL/GenBank/DDBJ databases">
        <authorList>
            <person name="Kallberg Y."/>
            <person name="Tangrot J."/>
            <person name="Rosling A."/>
        </authorList>
    </citation>
    <scope>NUCLEOTIDE SEQUENCE</scope>
    <source>
        <strain evidence="1">FL966</strain>
    </source>
</reference>
<protein>
    <submittedName>
        <fullName evidence="1">16370_t:CDS:1</fullName>
    </submittedName>
</protein>
<proteinExistence type="predicted"/>
<comment type="caution">
    <text evidence="1">The sequence shown here is derived from an EMBL/GenBank/DDBJ whole genome shotgun (WGS) entry which is preliminary data.</text>
</comment>
<keyword evidence="2" id="KW-1185">Reference proteome</keyword>
<evidence type="ECO:0000313" key="1">
    <source>
        <dbReference type="EMBL" id="CAG8514037.1"/>
    </source>
</evidence>
<gene>
    <name evidence="1" type="ORF">CPELLU_LOCUS3058</name>
</gene>
<sequence length="69" mass="8358">MFEESGFEVYESRKSFIKYVKYVQMEEQKRAKNQRIAVVKLTERMCNRYWSVKEMGDVKRLVGVKIFIV</sequence>
<dbReference type="AlphaFoldDB" id="A0A9N9A1W1"/>
<organism evidence="1 2">
    <name type="scientific">Cetraspora pellucida</name>
    <dbReference type="NCBI Taxonomy" id="1433469"/>
    <lineage>
        <taxon>Eukaryota</taxon>
        <taxon>Fungi</taxon>
        <taxon>Fungi incertae sedis</taxon>
        <taxon>Mucoromycota</taxon>
        <taxon>Glomeromycotina</taxon>
        <taxon>Glomeromycetes</taxon>
        <taxon>Diversisporales</taxon>
        <taxon>Gigasporaceae</taxon>
        <taxon>Cetraspora</taxon>
    </lineage>
</organism>
<dbReference type="EMBL" id="CAJVQA010001427">
    <property type="protein sequence ID" value="CAG8514037.1"/>
    <property type="molecule type" value="Genomic_DNA"/>
</dbReference>